<keyword evidence="1" id="KW-0479">Metal-binding</keyword>
<evidence type="ECO:0000256" key="2">
    <source>
        <dbReference type="ARBA" id="ARBA00022771"/>
    </source>
</evidence>
<reference evidence="6" key="2">
    <citation type="submission" date="2025-05" db="UniProtKB">
        <authorList>
            <consortium name="EnsemblMetazoa"/>
        </authorList>
    </citation>
    <scope>IDENTIFICATION</scope>
    <source>
        <strain evidence="6">Foshan</strain>
    </source>
</reference>
<feature type="domain" description="C2H2-type" evidence="5">
    <location>
        <begin position="97"/>
        <end position="124"/>
    </location>
</feature>
<feature type="domain" description="C2H2-type" evidence="5">
    <location>
        <begin position="24"/>
        <end position="51"/>
    </location>
</feature>
<dbReference type="InterPro" id="IPR036236">
    <property type="entry name" value="Znf_C2H2_sf"/>
</dbReference>
<dbReference type="SUPFAM" id="SSF57667">
    <property type="entry name" value="beta-beta-alpha zinc fingers"/>
    <property type="match status" value="3"/>
</dbReference>
<evidence type="ECO:0000313" key="7">
    <source>
        <dbReference type="Proteomes" id="UP000069940"/>
    </source>
</evidence>
<evidence type="ECO:0000259" key="5">
    <source>
        <dbReference type="PROSITE" id="PS50157"/>
    </source>
</evidence>
<keyword evidence="7" id="KW-1185">Reference proteome</keyword>
<dbReference type="Gene3D" id="3.30.160.60">
    <property type="entry name" value="Classic Zinc Finger"/>
    <property type="match status" value="3"/>
</dbReference>
<dbReference type="PANTHER" id="PTHR23235:SF120">
    <property type="entry name" value="KRUPPEL-LIKE FACTOR 15"/>
    <property type="match status" value="1"/>
</dbReference>
<dbReference type="PROSITE" id="PS00028">
    <property type="entry name" value="ZINC_FINGER_C2H2_1"/>
    <property type="match status" value="5"/>
</dbReference>
<protein>
    <recommendedName>
        <fullName evidence="5">C2H2-type domain-containing protein</fullName>
    </recommendedName>
</protein>
<dbReference type="Pfam" id="PF00096">
    <property type="entry name" value="zf-C2H2"/>
    <property type="match status" value="4"/>
</dbReference>
<sequence length="175" mass="20969">MDSNDTADPIEDIPIISQGSDNPVHCPICSESFSCDKSFFKHKMTHSSDYRVYDMERNSRTFKVHVRIYTCDICEKVFRSLTTYEKHRKVRHTKEGYICPRCGKIFKDVKYMRIHMRTHSGERPYECNMCEKTFTRSIILRQHMQTHQKIGSHKCEFCAKSYKRMEDLQRHYEVH</sequence>
<name>A0ABM2A439_AEDAL</name>
<organism evidence="6 7">
    <name type="scientific">Aedes albopictus</name>
    <name type="common">Asian tiger mosquito</name>
    <name type="synonym">Stegomyia albopicta</name>
    <dbReference type="NCBI Taxonomy" id="7160"/>
    <lineage>
        <taxon>Eukaryota</taxon>
        <taxon>Metazoa</taxon>
        <taxon>Ecdysozoa</taxon>
        <taxon>Arthropoda</taxon>
        <taxon>Hexapoda</taxon>
        <taxon>Insecta</taxon>
        <taxon>Pterygota</taxon>
        <taxon>Neoptera</taxon>
        <taxon>Endopterygota</taxon>
        <taxon>Diptera</taxon>
        <taxon>Nematocera</taxon>
        <taxon>Culicoidea</taxon>
        <taxon>Culicidae</taxon>
        <taxon>Culicinae</taxon>
        <taxon>Aedini</taxon>
        <taxon>Aedes</taxon>
        <taxon>Stegomyia</taxon>
    </lineage>
</organism>
<accession>A0ABM2A439</accession>
<evidence type="ECO:0000256" key="3">
    <source>
        <dbReference type="ARBA" id="ARBA00022833"/>
    </source>
</evidence>
<dbReference type="GeneID" id="109423707"/>
<evidence type="ECO:0000256" key="1">
    <source>
        <dbReference type="ARBA" id="ARBA00022723"/>
    </source>
</evidence>
<dbReference type="InterPro" id="IPR013087">
    <property type="entry name" value="Znf_C2H2_type"/>
</dbReference>
<feature type="domain" description="C2H2-type" evidence="5">
    <location>
        <begin position="125"/>
        <end position="147"/>
    </location>
</feature>
<dbReference type="Proteomes" id="UP000069940">
    <property type="component" value="Unassembled WGS sequence"/>
</dbReference>
<reference evidence="7" key="1">
    <citation type="journal article" date="2015" name="Proc. Natl. Acad. Sci. U.S.A.">
        <title>Genome sequence of the Asian Tiger mosquito, Aedes albopictus, reveals insights into its biology, genetics, and evolution.</title>
        <authorList>
            <person name="Chen X.G."/>
            <person name="Jiang X."/>
            <person name="Gu J."/>
            <person name="Xu M."/>
            <person name="Wu Y."/>
            <person name="Deng Y."/>
            <person name="Zhang C."/>
            <person name="Bonizzoni M."/>
            <person name="Dermauw W."/>
            <person name="Vontas J."/>
            <person name="Armbruster P."/>
            <person name="Huang X."/>
            <person name="Yang Y."/>
            <person name="Zhang H."/>
            <person name="He W."/>
            <person name="Peng H."/>
            <person name="Liu Y."/>
            <person name="Wu K."/>
            <person name="Chen J."/>
            <person name="Lirakis M."/>
            <person name="Topalis P."/>
            <person name="Van Leeuwen T."/>
            <person name="Hall A.B."/>
            <person name="Jiang X."/>
            <person name="Thorpe C."/>
            <person name="Mueller R.L."/>
            <person name="Sun C."/>
            <person name="Waterhouse R.M."/>
            <person name="Yan G."/>
            <person name="Tu Z.J."/>
            <person name="Fang X."/>
            <person name="James A.A."/>
        </authorList>
    </citation>
    <scope>NUCLEOTIDE SEQUENCE [LARGE SCALE GENOMIC DNA]</scope>
    <source>
        <strain evidence="7">Foshan</strain>
    </source>
</reference>
<evidence type="ECO:0000313" key="6">
    <source>
        <dbReference type="EnsemblMetazoa" id="AALFPA23_024244.P36166"/>
    </source>
</evidence>
<keyword evidence="2 4" id="KW-0863">Zinc-finger</keyword>
<dbReference type="EnsemblMetazoa" id="AALFPA23_024244.R36166">
    <property type="protein sequence ID" value="AALFPA23_024244.P36166"/>
    <property type="gene ID" value="AALFPA23_024244"/>
</dbReference>
<feature type="domain" description="C2H2-type" evidence="5">
    <location>
        <begin position="69"/>
        <end position="97"/>
    </location>
</feature>
<dbReference type="SMART" id="SM00355">
    <property type="entry name" value="ZnF_C2H2"/>
    <property type="match status" value="5"/>
</dbReference>
<dbReference type="RefSeq" id="XP_029734423.2">
    <property type="nucleotide sequence ID" value="XM_029878563.2"/>
</dbReference>
<dbReference type="PROSITE" id="PS50157">
    <property type="entry name" value="ZINC_FINGER_C2H2_2"/>
    <property type="match status" value="5"/>
</dbReference>
<dbReference type="PANTHER" id="PTHR23235">
    <property type="entry name" value="KRUEPPEL-LIKE TRANSCRIPTION FACTOR"/>
    <property type="match status" value="1"/>
</dbReference>
<proteinExistence type="predicted"/>
<keyword evidence="3" id="KW-0862">Zinc</keyword>
<evidence type="ECO:0000256" key="4">
    <source>
        <dbReference type="PROSITE-ProRule" id="PRU00042"/>
    </source>
</evidence>
<feature type="domain" description="C2H2-type" evidence="5">
    <location>
        <begin position="153"/>
        <end position="175"/>
    </location>
</feature>